<reference evidence="2" key="1">
    <citation type="submission" date="2017-01" db="EMBL/GenBank/DDBJ databases">
        <title>Genome Analysis of Deinococcus marmoris KOPRI26562.</title>
        <authorList>
            <person name="Kim J.H."/>
            <person name="Oh H.-M."/>
        </authorList>
    </citation>
    <scope>NUCLEOTIDE SEQUENCE [LARGE SCALE GENOMIC DNA]</scope>
    <source>
        <strain evidence="2">PAMC 26633</strain>
    </source>
</reference>
<sequence length="42" mass="4752">MIEVPIAPTATAGNENVIYFFLFARSSGFSYTVITRSVYFDR</sequence>
<comment type="caution">
    <text evidence="1">The sequence shown here is derived from an EMBL/GenBank/DDBJ whole genome shotgun (WGS) entry which is preliminary data.</text>
</comment>
<dbReference type="AlphaFoldDB" id="A0A226XC06"/>
<dbReference type="EMBL" id="MTHB01000013">
    <property type="protein sequence ID" value="OXC80497.1"/>
    <property type="molecule type" value="Genomic_DNA"/>
</dbReference>
<accession>A0A226XC06</accession>
<gene>
    <name evidence="1" type="ORF">BSU04_01245</name>
</gene>
<name>A0A226XC06_CABSO</name>
<dbReference type="Proteomes" id="UP000214720">
    <property type="component" value="Unassembled WGS sequence"/>
</dbReference>
<organism evidence="1 2">
    <name type="scientific">Caballeronia sordidicola</name>
    <name type="common">Burkholderia sordidicola</name>
    <dbReference type="NCBI Taxonomy" id="196367"/>
    <lineage>
        <taxon>Bacteria</taxon>
        <taxon>Pseudomonadati</taxon>
        <taxon>Pseudomonadota</taxon>
        <taxon>Betaproteobacteria</taxon>
        <taxon>Burkholderiales</taxon>
        <taxon>Burkholderiaceae</taxon>
        <taxon>Caballeronia</taxon>
    </lineage>
</organism>
<evidence type="ECO:0000313" key="2">
    <source>
        <dbReference type="Proteomes" id="UP000214720"/>
    </source>
</evidence>
<proteinExistence type="predicted"/>
<evidence type="ECO:0000313" key="1">
    <source>
        <dbReference type="EMBL" id="OXC80497.1"/>
    </source>
</evidence>
<protein>
    <submittedName>
        <fullName evidence="1">Uncharacterized protein</fullName>
    </submittedName>
</protein>